<gene>
    <name evidence="8" type="ORF">MKK02DRAFT_33198</name>
</gene>
<dbReference type="PRINTS" id="PR00724">
    <property type="entry name" value="CRBOXYPTASEC"/>
</dbReference>
<dbReference type="AlphaFoldDB" id="A0AA38H9D9"/>
<keyword evidence="9" id="KW-1185">Reference proteome</keyword>
<dbReference type="PROSITE" id="PS00131">
    <property type="entry name" value="CARBOXYPEPT_SER_SER"/>
    <property type="match status" value="1"/>
</dbReference>
<feature type="signal peptide" evidence="7">
    <location>
        <begin position="1"/>
        <end position="16"/>
    </location>
</feature>
<evidence type="ECO:0000256" key="6">
    <source>
        <dbReference type="ARBA" id="ARBA00023180"/>
    </source>
</evidence>
<dbReference type="GO" id="GO:0000324">
    <property type="term" value="C:fungal-type vacuole"/>
    <property type="evidence" value="ECO:0007669"/>
    <property type="project" value="TreeGrafter"/>
</dbReference>
<keyword evidence="2 7" id="KW-0121">Carboxypeptidase</keyword>
<dbReference type="PANTHER" id="PTHR11802:SF113">
    <property type="entry name" value="SERINE CARBOXYPEPTIDASE CTSA-4.1"/>
    <property type="match status" value="1"/>
</dbReference>
<dbReference type="SUPFAM" id="SSF53474">
    <property type="entry name" value="alpha/beta-Hydrolases"/>
    <property type="match status" value="1"/>
</dbReference>
<protein>
    <recommendedName>
        <fullName evidence="7">Carboxypeptidase</fullName>
        <ecNumber evidence="7">3.4.16.-</ecNumber>
    </recommendedName>
</protein>
<evidence type="ECO:0000256" key="1">
    <source>
        <dbReference type="ARBA" id="ARBA00009431"/>
    </source>
</evidence>
<dbReference type="GO" id="GO:0006508">
    <property type="term" value="P:proteolysis"/>
    <property type="evidence" value="ECO:0007669"/>
    <property type="project" value="UniProtKB-KW"/>
</dbReference>
<accession>A0AA38H9D9</accession>
<evidence type="ECO:0000256" key="3">
    <source>
        <dbReference type="ARBA" id="ARBA00022670"/>
    </source>
</evidence>
<dbReference type="GO" id="GO:0004185">
    <property type="term" value="F:serine-type carboxypeptidase activity"/>
    <property type="evidence" value="ECO:0007669"/>
    <property type="project" value="UniProtKB-UniRule"/>
</dbReference>
<keyword evidence="6" id="KW-0325">Glycoprotein</keyword>
<evidence type="ECO:0000256" key="5">
    <source>
        <dbReference type="ARBA" id="ARBA00022801"/>
    </source>
</evidence>
<dbReference type="FunFam" id="3.40.50.1820:FF:000226">
    <property type="entry name" value="Carboxypeptidase"/>
    <property type="match status" value="1"/>
</dbReference>
<dbReference type="RefSeq" id="XP_052945648.1">
    <property type="nucleotide sequence ID" value="XM_053088669.1"/>
</dbReference>
<evidence type="ECO:0000256" key="2">
    <source>
        <dbReference type="ARBA" id="ARBA00022645"/>
    </source>
</evidence>
<dbReference type="EC" id="3.4.16.-" evidence="7"/>
<evidence type="ECO:0000256" key="4">
    <source>
        <dbReference type="ARBA" id="ARBA00022729"/>
    </source>
</evidence>
<keyword evidence="3 7" id="KW-0645">Protease</keyword>
<dbReference type="Gene3D" id="3.40.50.1820">
    <property type="entry name" value="alpha/beta hydrolase"/>
    <property type="match status" value="1"/>
</dbReference>
<keyword evidence="4 7" id="KW-0732">Signal</keyword>
<dbReference type="Gene3D" id="1.10.287.410">
    <property type="match status" value="1"/>
</dbReference>
<dbReference type="Pfam" id="PF00450">
    <property type="entry name" value="Peptidase_S10"/>
    <property type="match status" value="1"/>
</dbReference>
<name>A0AA38H9D9_9TREE</name>
<proteinExistence type="inferred from homology"/>
<evidence type="ECO:0000313" key="8">
    <source>
        <dbReference type="EMBL" id="KAI9635871.1"/>
    </source>
</evidence>
<comment type="caution">
    <text evidence="8">The sequence shown here is derived from an EMBL/GenBank/DDBJ whole genome shotgun (WGS) entry which is preliminary data.</text>
</comment>
<evidence type="ECO:0000256" key="7">
    <source>
        <dbReference type="RuleBase" id="RU361156"/>
    </source>
</evidence>
<organism evidence="8 9">
    <name type="scientific">Dioszegia hungarica</name>
    <dbReference type="NCBI Taxonomy" id="4972"/>
    <lineage>
        <taxon>Eukaryota</taxon>
        <taxon>Fungi</taxon>
        <taxon>Dikarya</taxon>
        <taxon>Basidiomycota</taxon>
        <taxon>Agaricomycotina</taxon>
        <taxon>Tremellomycetes</taxon>
        <taxon>Tremellales</taxon>
        <taxon>Bulleribasidiaceae</taxon>
        <taxon>Dioszegia</taxon>
    </lineage>
</organism>
<dbReference type="InterPro" id="IPR001563">
    <property type="entry name" value="Peptidase_S10"/>
</dbReference>
<dbReference type="InterPro" id="IPR018202">
    <property type="entry name" value="Ser_caboxypep_ser_AS"/>
</dbReference>
<evidence type="ECO:0000313" key="9">
    <source>
        <dbReference type="Proteomes" id="UP001164286"/>
    </source>
</evidence>
<sequence>MLLSAVLLPLLPLIAALQLPHFPTSPQQALQAADAFLHSGSAATHLSPASDISLADLKGSEEFVTLTSARHPGHSVRIKETTGWCDPDVRSFTGYLDVSRGDGRDLFFYFFESRSKPKEDPVIMWINGGPGCSSALGLFMELGPCTVNDKPKSANDTTTNPYSWNQNANVFFLDEPLGVGFSQGEHGQAVKTTEEAAMDVQAFVQIFFDTFKEYEGRDFHMAGESYGGRYLPVFASAVLDGNKALKAADKKPINLKSVMIGNGITDFFTTTESYYPYQCQTQLGRDEPVQPIGECVRMAEAVPRCHEYTKKGCLDSSDYVKCSMAIEYCEETIGGSFVSAGVNPYDISKPCTLEELSDSLCYPETKKIGHYLNLPDVRKTLGVDKAHGPWSSCDNLVGTNFHASLDQVGKTWLYVSNLLERGVRILNYAGTYDFICNHVGNEMWMERLAWSGKKGFNNESLTEWKVDGKVAGSYKSYNNLSLLKVYYAGHMVPLDKPKEALAMLTSWLGAKSFAA</sequence>
<dbReference type="EMBL" id="JAKWFO010000005">
    <property type="protein sequence ID" value="KAI9635871.1"/>
    <property type="molecule type" value="Genomic_DNA"/>
</dbReference>
<dbReference type="Proteomes" id="UP001164286">
    <property type="component" value="Unassembled WGS sequence"/>
</dbReference>
<reference evidence="8" key="1">
    <citation type="journal article" date="2022" name="G3 (Bethesda)">
        <title>High quality genome of the basidiomycete yeast Dioszegia hungarica PDD-24b-2 isolated from cloud water.</title>
        <authorList>
            <person name="Jarrige D."/>
            <person name="Haridas S."/>
            <person name="Bleykasten-Grosshans C."/>
            <person name="Joly M."/>
            <person name="Nadalig T."/>
            <person name="Sancelme M."/>
            <person name="Vuilleumier S."/>
            <person name="Grigoriev I.V."/>
            <person name="Amato P."/>
            <person name="Bringel F."/>
        </authorList>
    </citation>
    <scope>NUCLEOTIDE SEQUENCE</scope>
    <source>
        <strain evidence="8">PDD-24b-2</strain>
    </source>
</reference>
<keyword evidence="5 7" id="KW-0378">Hydrolase</keyword>
<dbReference type="InterPro" id="IPR029058">
    <property type="entry name" value="AB_hydrolase_fold"/>
</dbReference>
<dbReference type="GeneID" id="77727874"/>
<feature type="chain" id="PRO_5041488618" description="Carboxypeptidase" evidence="7">
    <location>
        <begin position="17"/>
        <end position="515"/>
    </location>
</feature>
<dbReference type="PANTHER" id="PTHR11802">
    <property type="entry name" value="SERINE PROTEASE FAMILY S10 SERINE CARBOXYPEPTIDASE"/>
    <property type="match status" value="1"/>
</dbReference>
<comment type="similarity">
    <text evidence="1 7">Belongs to the peptidase S10 family.</text>
</comment>